<keyword evidence="1" id="KW-0012">Acyltransferase</keyword>
<evidence type="ECO:0000313" key="1">
    <source>
        <dbReference type="EMBL" id="MDX8046861.1"/>
    </source>
</evidence>
<evidence type="ECO:0000313" key="2">
    <source>
        <dbReference type="Proteomes" id="UP001277972"/>
    </source>
</evidence>
<keyword evidence="1" id="KW-0808">Transferase</keyword>
<reference evidence="1" key="1">
    <citation type="submission" date="2023-11" db="EMBL/GenBank/DDBJ databases">
        <title>Gracilibacillus pellucida a moderately halophilic bacterium isolated from saline soil in Xinjiang province.</title>
        <authorList>
            <person name="Zhang Z."/>
            <person name="Tan F."/>
            <person name="Wang Y."/>
            <person name="Xia M."/>
        </authorList>
    </citation>
    <scope>NUCLEOTIDE SEQUENCE</scope>
    <source>
        <strain evidence="1">S3-1-1</strain>
    </source>
</reference>
<gene>
    <name evidence="1" type="ORF">SH601_12785</name>
</gene>
<dbReference type="Proteomes" id="UP001277972">
    <property type="component" value="Unassembled WGS sequence"/>
</dbReference>
<name>A0ACC6M7J0_9BACI</name>
<dbReference type="EC" id="2.3.1.-" evidence="1"/>
<keyword evidence="2" id="KW-1185">Reference proteome</keyword>
<organism evidence="1 2">
    <name type="scientific">Gracilibacillus pellucidus</name>
    <dbReference type="NCBI Taxonomy" id="3095368"/>
    <lineage>
        <taxon>Bacteria</taxon>
        <taxon>Bacillati</taxon>
        <taxon>Bacillota</taxon>
        <taxon>Bacilli</taxon>
        <taxon>Bacillales</taxon>
        <taxon>Bacillaceae</taxon>
        <taxon>Gracilibacillus</taxon>
    </lineage>
</organism>
<protein>
    <submittedName>
        <fullName evidence="1">GNAT family N-acetyltransferase</fullName>
        <ecNumber evidence="1">2.3.1.-</ecNumber>
    </submittedName>
</protein>
<comment type="caution">
    <text evidence="1">The sequence shown here is derived from an EMBL/GenBank/DDBJ whole genome shotgun (WGS) entry which is preliminary data.</text>
</comment>
<accession>A0ACC6M7J0</accession>
<dbReference type="EMBL" id="JAWZSR010000007">
    <property type="protein sequence ID" value="MDX8046861.1"/>
    <property type="molecule type" value="Genomic_DNA"/>
</dbReference>
<sequence>MKIRKLTEDEHAPMDLLLLADPSTSLVEEYLSKGTCYIAELENTVVGVYILLPISVQTIELVNVVVAESHQGKGSGKQLVLHAIQSAKQNGYKSIEVGTGNSSIDQLALYQKCGFEITEIDKDFFVKHYDEVIIENGIQCRDMMRLTQDLIEENMSYLRKGTITQQKAYVAIKKLGVMDDFKAHNPTLCGTIPIDIATADSDLDIVMEVNNLERFEQRLLSLYRHLDSFTLKSTKIRGNHVVKANFFYQGFEFELFAQSQPVTKQYAYLHMLIEYNILQEMPELKKDIVLLKQQGLKTEQAFCNVLHLAGEDPYEALLAYGRERGWID</sequence>
<proteinExistence type="predicted"/>